<dbReference type="EMBL" id="JAHRHJ020000004">
    <property type="protein sequence ID" value="KAH9319173.1"/>
    <property type="molecule type" value="Genomic_DNA"/>
</dbReference>
<feature type="non-terminal residue" evidence="1">
    <location>
        <position position="237"/>
    </location>
</feature>
<accession>A0AA38LBT3</accession>
<dbReference type="OMA" id="MEIMAVE"/>
<comment type="caution">
    <text evidence="1">The sequence shown here is derived from an EMBL/GenBank/DDBJ whole genome shotgun (WGS) entry which is preliminary data.</text>
</comment>
<evidence type="ECO:0000313" key="2">
    <source>
        <dbReference type="Proteomes" id="UP000824469"/>
    </source>
</evidence>
<evidence type="ECO:0008006" key="3">
    <source>
        <dbReference type="Google" id="ProtNLM"/>
    </source>
</evidence>
<sequence>MAAIKLPMICRSLVGGMRRNDILVPWQYECARIWRRGFHGLPQDGSVSYLQNSVNGAEVYLVGTNHISEKSAQLVKQVVGFVNPNIIAVELCIRRAESLQQPQSKHPSILKLFSNSWEVPGSPHMKLVHFSLHFLYHNLRVIGFEPGKEFKIALEECKRLEAQLLLIDEDIDVTTRNLGDALSFISLLRIIKKKMGLKELAANMEREDLIENVIENMTERNFARKAMEDLTSICPEI</sequence>
<dbReference type="CDD" id="cd14726">
    <property type="entry name" value="TraB_PrgY-like"/>
    <property type="match status" value="1"/>
</dbReference>
<dbReference type="PANTHER" id="PTHR21530">
    <property type="entry name" value="PHEROMONE SHUTDOWN PROTEIN"/>
    <property type="match status" value="1"/>
</dbReference>
<dbReference type="Proteomes" id="UP000824469">
    <property type="component" value="Unassembled WGS sequence"/>
</dbReference>
<proteinExistence type="predicted"/>
<keyword evidence="2" id="KW-1185">Reference proteome</keyword>
<dbReference type="InterPro" id="IPR046345">
    <property type="entry name" value="TraB_PrgY-like"/>
</dbReference>
<dbReference type="AlphaFoldDB" id="A0AA38LBT3"/>
<name>A0AA38LBT3_TAXCH</name>
<dbReference type="PANTHER" id="PTHR21530:SF5">
    <property type="entry name" value="TRAB FAMILY PROTEIN"/>
    <property type="match status" value="1"/>
</dbReference>
<evidence type="ECO:0000313" key="1">
    <source>
        <dbReference type="EMBL" id="KAH9319173.1"/>
    </source>
</evidence>
<protein>
    <recommendedName>
        <fullName evidence="3">TraB domain-containing protein</fullName>
    </recommendedName>
</protein>
<reference evidence="1 2" key="1">
    <citation type="journal article" date="2021" name="Nat. Plants">
        <title>The Taxus genome provides insights into paclitaxel biosynthesis.</title>
        <authorList>
            <person name="Xiong X."/>
            <person name="Gou J."/>
            <person name="Liao Q."/>
            <person name="Li Y."/>
            <person name="Zhou Q."/>
            <person name="Bi G."/>
            <person name="Li C."/>
            <person name="Du R."/>
            <person name="Wang X."/>
            <person name="Sun T."/>
            <person name="Guo L."/>
            <person name="Liang H."/>
            <person name="Lu P."/>
            <person name="Wu Y."/>
            <person name="Zhang Z."/>
            <person name="Ro D.K."/>
            <person name="Shang Y."/>
            <person name="Huang S."/>
            <person name="Yan J."/>
        </authorList>
    </citation>
    <scope>NUCLEOTIDE SEQUENCE [LARGE SCALE GENOMIC DNA]</scope>
    <source>
        <strain evidence="1">Ta-2019</strain>
    </source>
</reference>
<gene>
    <name evidence="1" type="ORF">KI387_020942</name>
</gene>
<organism evidence="1 2">
    <name type="scientific">Taxus chinensis</name>
    <name type="common">Chinese yew</name>
    <name type="synonym">Taxus wallichiana var. chinensis</name>
    <dbReference type="NCBI Taxonomy" id="29808"/>
    <lineage>
        <taxon>Eukaryota</taxon>
        <taxon>Viridiplantae</taxon>
        <taxon>Streptophyta</taxon>
        <taxon>Embryophyta</taxon>
        <taxon>Tracheophyta</taxon>
        <taxon>Spermatophyta</taxon>
        <taxon>Pinopsida</taxon>
        <taxon>Pinidae</taxon>
        <taxon>Conifers II</taxon>
        <taxon>Cupressales</taxon>
        <taxon>Taxaceae</taxon>
        <taxon>Taxus</taxon>
    </lineage>
</organism>